<dbReference type="Pfam" id="PF07866">
    <property type="entry name" value="DUF1653"/>
    <property type="match status" value="1"/>
</dbReference>
<keyword evidence="3" id="KW-1185">Reference proteome</keyword>
<feature type="domain" description="DUF1653" evidence="1">
    <location>
        <begin position="11"/>
        <end position="74"/>
    </location>
</feature>
<dbReference type="Gene3D" id="2.30.30.320">
    <property type="entry name" value="DUF1653-like domain"/>
    <property type="match status" value="1"/>
</dbReference>
<dbReference type="InterPro" id="IPR037135">
    <property type="entry name" value="DUF1653-like_dom_sf"/>
</dbReference>
<name>A0A6L5XU36_9FIRM</name>
<protein>
    <submittedName>
        <fullName evidence="2">DUF1653 domain-containing protein</fullName>
    </submittedName>
</protein>
<accession>A0A6L5XU36</accession>
<comment type="caution">
    <text evidence="2">The sequence shown here is derived from an EMBL/GenBank/DDBJ whole genome shotgun (WGS) entry which is preliminary data.</text>
</comment>
<dbReference type="RefSeq" id="WP_154515411.1">
    <property type="nucleotide sequence ID" value="NZ_VUMT01000001.1"/>
</dbReference>
<evidence type="ECO:0000259" key="1">
    <source>
        <dbReference type="Pfam" id="PF07866"/>
    </source>
</evidence>
<proteinExistence type="predicted"/>
<evidence type="ECO:0000313" key="3">
    <source>
        <dbReference type="Proteomes" id="UP000482209"/>
    </source>
</evidence>
<evidence type="ECO:0000313" key="2">
    <source>
        <dbReference type="EMBL" id="MSS62296.1"/>
    </source>
</evidence>
<dbReference type="EMBL" id="VUMT01000001">
    <property type="protein sequence ID" value="MSS62296.1"/>
    <property type="molecule type" value="Genomic_DNA"/>
</dbReference>
<reference evidence="2 3" key="1">
    <citation type="submission" date="2019-08" db="EMBL/GenBank/DDBJ databases">
        <title>In-depth cultivation of the pig gut microbiome towards novel bacterial diversity and tailored functional studies.</title>
        <authorList>
            <person name="Wylensek D."/>
            <person name="Hitch T.C.A."/>
            <person name="Clavel T."/>
        </authorList>
    </citation>
    <scope>NUCLEOTIDE SEQUENCE [LARGE SCALE GENOMIC DNA]</scope>
    <source>
        <strain evidence="2 3">WCA-693-APC-MOT-I</strain>
    </source>
</reference>
<dbReference type="InterPro" id="IPR023387">
    <property type="entry name" value="DUF1653-like_dom"/>
</dbReference>
<dbReference type="Proteomes" id="UP000482209">
    <property type="component" value="Unassembled WGS sequence"/>
</dbReference>
<organism evidence="2 3">
    <name type="scientific">Velocimicrobium porci</name>
    <dbReference type="NCBI Taxonomy" id="2606634"/>
    <lineage>
        <taxon>Bacteria</taxon>
        <taxon>Bacillati</taxon>
        <taxon>Bacillota</taxon>
        <taxon>Clostridia</taxon>
        <taxon>Lachnospirales</taxon>
        <taxon>Lachnospiraceae</taxon>
        <taxon>Velocimicrobium</taxon>
    </lineage>
</organism>
<sequence>MQTRRPEPGDVYRHFKNKLYEIVAIAIHSETEEEMVVYKQQYGEGKIYVRPLIMFLSEVDHEKYPEVSQKYRFEWINEESHSDEKEDKNAFLMRFLDAKDYREKLLVLEEAPEDLDDHMITNMALSVDLVIEDNTIDARLDELIECLKTKARFECLRLR</sequence>
<gene>
    <name evidence="2" type="ORF">FYJ58_00105</name>
</gene>
<dbReference type="AlphaFoldDB" id="A0A6L5XU36"/>